<dbReference type="AlphaFoldDB" id="A0A1F4TUY5"/>
<evidence type="ECO:0000313" key="4">
    <source>
        <dbReference type="Proteomes" id="UP000178951"/>
    </source>
</evidence>
<organism evidence="3 4">
    <name type="scientific">candidate division WOR-1 bacterium RIFOXYB2_FULL_48_7</name>
    <dbReference type="NCBI Taxonomy" id="1802583"/>
    <lineage>
        <taxon>Bacteria</taxon>
        <taxon>Bacillati</taxon>
        <taxon>Saganbacteria</taxon>
    </lineage>
</organism>
<feature type="transmembrane region" description="Helical" evidence="1">
    <location>
        <begin position="7"/>
        <end position="25"/>
    </location>
</feature>
<feature type="domain" description="Inner membrane protein YgaP-like transmembrane" evidence="2">
    <location>
        <begin position="1"/>
        <end position="65"/>
    </location>
</feature>
<dbReference type="STRING" id="1802583.A2311_03075"/>
<evidence type="ECO:0000313" key="3">
    <source>
        <dbReference type="EMBL" id="OGC36457.1"/>
    </source>
</evidence>
<dbReference type="Pfam" id="PF11127">
    <property type="entry name" value="YgaP-like_TM"/>
    <property type="match status" value="1"/>
</dbReference>
<evidence type="ECO:0000256" key="1">
    <source>
        <dbReference type="SAM" id="Phobius"/>
    </source>
</evidence>
<evidence type="ECO:0000259" key="2">
    <source>
        <dbReference type="Pfam" id="PF11127"/>
    </source>
</evidence>
<sequence length="66" mass="7766">MKKNENMFDRFIKILIGIIVLYFAIYYKVNIWLMLVVLFGSLWFIITGLIGYCPLYNLLGINTAKK</sequence>
<keyword evidence="1" id="KW-0472">Membrane</keyword>
<reference evidence="3 4" key="1">
    <citation type="journal article" date="2016" name="Nat. Commun.">
        <title>Thousands of microbial genomes shed light on interconnected biogeochemical processes in an aquifer system.</title>
        <authorList>
            <person name="Anantharaman K."/>
            <person name="Brown C.T."/>
            <person name="Hug L.A."/>
            <person name="Sharon I."/>
            <person name="Castelle C.J."/>
            <person name="Probst A.J."/>
            <person name="Thomas B.C."/>
            <person name="Singh A."/>
            <person name="Wilkins M.J."/>
            <person name="Karaoz U."/>
            <person name="Brodie E.L."/>
            <person name="Williams K.H."/>
            <person name="Hubbard S.S."/>
            <person name="Banfield J.F."/>
        </authorList>
    </citation>
    <scope>NUCLEOTIDE SEQUENCE [LARGE SCALE GENOMIC DNA]</scope>
</reference>
<accession>A0A1F4TUY5</accession>
<dbReference type="Proteomes" id="UP000178951">
    <property type="component" value="Unassembled WGS sequence"/>
</dbReference>
<keyword evidence="1" id="KW-1133">Transmembrane helix</keyword>
<dbReference type="EMBL" id="MEUF01000014">
    <property type="protein sequence ID" value="OGC36457.1"/>
    <property type="molecule type" value="Genomic_DNA"/>
</dbReference>
<keyword evidence="1" id="KW-0812">Transmembrane</keyword>
<gene>
    <name evidence="3" type="ORF">A2311_03075</name>
</gene>
<name>A0A1F4TUY5_UNCSA</name>
<comment type="caution">
    <text evidence="3">The sequence shown here is derived from an EMBL/GenBank/DDBJ whole genome shotgun (WGS) entry which is preliminary data.</text>
</comment>
<feature type="transmembrane region" description="Helical" evidence="1">
    <location>
        <begin position="31"/>
        <end position="59"/>
    </location>
</feature>
<dbReference type="InterPro" id="IPR021309">
    <property type="entry name" value="YgaP-like_TM"/>
</dbReference>
<proteinExistence type="predicted"/>
<protein>
    <recommendedName>
        <fullName evidence="2">Inner membrane protein YgaP-like transmembrane domain-containing protein</fullName>
    </recommendedName>
</protein>